<dbReference type="EMBL" id="CAJOBA010000190">
    <property type="protein sequence ID" value="CAF3512320.1"/>
    <property type="molecule type" value="Genomic_DNA"/>
</dbReference>
<keyword evidence="6" id="KW-1185">Reference proteome</keyword>
<dbReference type="AlphaFoldDB" id="A0A815K8K2"/>
<name>A0A815K8K2_9BILA</name>
<feature type="coiled-coil region" evidence="1">
    <location>
        <begin position="325"/>
        <end position="359"/>
    </location>
</feature>
<dbReference type="OrthoDB" id="5968829at2759"/>
<reference evidence="3" key="1">
    <citation type="submission" date="2021-02" db="EMBL/GenBank/DDBJ databases">
        <authorList>
            <person name="Nowell W R."/>
        </authorList>
    </citation>
    <scope>NUCLEOTIDE SEQUENCE</scope>
</reference>
<dbReference type="InterPro" id="IPR027267">
    <property type="entry name" value="AH/BAR_dom_sf"/>
</dbReference>
<dbReference type="Gene3D" id="1.20.1270.60">
    <property type="entry name" value="Arfaptin homology (AH) domain/BAR domain"/>
    <property type="match status" value="1"/>
</dbReference>
<dbReference type="PANTHER" id="PTHR45737:SF6">
    <property type="entry name" value="VON WILLEBRAND FACTOR A DOMAIN-CONTAINING PROTEIN 5A"/>
    <property type="match status" value="1"/>
</dbReference>
<keyword evidence="1" id="KW-0175">Coiled coil</keyword>
<protein>
    <submittedName>
        <fullName evidence="3">Uncharacterized protein</fullName>
    </submittedName>
</protein>
<dbReference type="EMBL" id="CAJOBC010082313">
    <property type="protein sequence ID" value="CAF4284286.1"/>
    <property type="molecule type" value="Genomic_DNA"/>
</dbReference>
<evidence type="ECO:0000256" key="1">
    <source>
        <dbReference type="SAM" id="Coils"/>
    </source>
</evidence>
<feature type="coiled-coil region" evidence="1">
    <location>
        <begin position="467"/>
        <end position="512"/>
    </location>
</feature>
<accession>A0A815K8K2</accession>
<evidence type="ECO:0000313" key="5">
    <source>
        <dbReference type="EMBL" id="CAF4284286.1"/>
    </source>
</evidence>
<evidence type="ECO:0000313" key="4">
    <source>
        <dbReference type="EMBL" id="CAF3512320.1"/>
    </source>
</evidence>
<organism evidence="3 6">
    <name type="scientific">Didymodactylos carnosus</name>
    <dbReference type="NCBI Taxonomy" id="1234261"/>
    <lineage>
        <taxon>Eukaryota</taxon>
        <taxon>Metazoa</taxon>
        <taxon>Spiralia</taxon>
        <taxon>Gnathifera</taxon>
        <taxon>Rotifera</taxon>
        <taxon>Eurotatoria</taxon>
        <taxon>Bdelloidea</taxon>
        <taxon>Philodinida</taxon>
        <taxon>Philodinidae</taxon>
        <taxon>Didymodactylos</taxon>
    </lineage>
</organism>
<comment type="caution">
    <text evidence="3">The sequence shown here is derived from an EMBL/GenBank/DDBJ whole genome shotgun (WGS) entry which is preliminary data.</text>
</comment>
<dbReference type="PANTHER" id="PTHR45737">
    <property type="entry name" value="VON WILLEBRAND FACTOR A DOMAIN-CONTAINING PROTEIN 5A"/>
    <property type="match status" value="1"/>
</dbReference>
<dbReference type="Proteomes" id="UP000681722">
    <property type="component" value="Unassembled WGS sequence"/>
</dbReference>
<dbReference type="Proteomes" id="UP000663829">
    <property type="component" value="Unassembled WGS sequence"/>
</dbReference>
<dbReference type="EMBL" id="CAJNOQ010016905">
    <property type="protein sequence ID" value="CAF1389543.1"/>
    <property type="molecule type" value="Genomic_DNA"/>
</dbReference>
<gene>
    <name evidence="3" type="ORF">GPM918_LOCUS32728</name>
    <name evidence="2" type="ORF">OVA965_LOCUS1119</name>
    <name evidence="5" type="ORF">SRO942_LOCUS33402</name>
    <name evidence="4" type="ORF">TMI583_LOCUS1120</name>
</gene>
<dbReference type="Proteomes" id="UP000682733">
    <property type="component" value="Unassembled WGS sequence"/>
</dbReference>
<sequence>MATSTRIFLFGLGHAPSRSLIKGLARATNGRFVFIPPGTCVDVYVGEQLQKALQPCITNVRIKLNLDSTLINVVPTSSPPVFINDRLIVYGILNNNKMTSFDHEVNFELYSEQHRLCEAKVNRIPNVSSDGMIARLAAKALILELQHSKLSSSNKNELTEAQQTEASNEEIKMTKEQIKEKIIEISLKHNILSPYTAFVGVEKRVNASNANLVLREVPIDISADNQYLEYLTTTISQMRHKQSKMLHEQEMQSRMRDASLYDRYDIDQMYGAASYIRRWTASSGSARQHFDHICTNYHKARAKLAVTVKNYEEARQDCNLTCMDENEAQKRLDCIRNDYDKARKQLDQTRMEYNGARQHLDSVRMNYSELEHRFGRVIRDYNDHRHHFAHYNTYSNSAWQNFDSIREYCERVQENFDQILVNYDRAQAQYDNVIDSIDKSYQIQKESPITTSDDNSQRLSQSCMKALNSTEKRFQQARESLEQCGNKNERIVRHLEEACDHIQSEVKQAKRSAVELRHSERVSSAEMRYAEELLREEHEKKQSSKKSREITRKDNQGDLDIVRDIIAQQDFDGLWKVDEKFIEKLIGKSLLEFQQLTNTEVLISAIIVIVLETRFASLSSMWYGVVQKARKRLLDMLDKDSVKFNTLLEDIRKQL</sequence>
<dbReference type="Proteomes" id="UP000677228">
    <property type="component" value="Unassembled WGS sequence"/>
</dbReference>
<evidence type="ECO:0000313" key="2">
    <source>
        <dbReference type="EMBL" id="CAF0735625.1"/>
    </source>
</evidence>
<evidence type="ECO:0000313" key="6">
    <source>
        <dbReference type="Proteomes" id="UP000663829"/>
    </source>
</evidence>
<dbReference type="EMBL" id="CAJNOK010000190">
    <property type="protein sequence ID" value="CAF0735625.1"/>
    <property type="molecule type" value="Genomic_DNA"/>
</dbReference>
<evidence type="ECO:0000313" key="3">
    <source>
        <dbReference type="EMBL" id="CAF1389543.1"/>
    </source>
</evidence>
<proteinExistence type="predicted"/>